<dbReference type="SMART" id="SM01358">
    <property type="entry name" value="HBM"/>
    <property type="match status" value="1"/>
</dbReference>
<comment type="similarity">
    <text evidence="9">Belongs to the methyl-accepting chemotaxis (MCP) protein family.</text>
</comment>
<dbReference type="Pfam" id="PF00672">
    <property type="entry name" value="HAMP"/>
    <property type="match status" value="1"/>
</dbReference>
<dbReference type="Gene3D" id="1.10.287.950">
    <property type="entry name" value="Methyl-accepting chemotaxis protein"/>
    <property type="match status" value="1"/>
</dbReference>
<keyword evidence="6 11" id="KW-1133">Transmembrane helix</keyword>
<keyword evidence="2" id="KW-1003">Cell membrane</keyword>
<evidence type="ECO:0000256" key="5">
    <source>
        <dbReference type="ARBA" id="ARBA00022692"/>
    </source>
</evidence>
<dbReference type="InterPro" id="IPR003660">
    <property type="entry name" value="HAMP_dom"/>
</dbReference>
<dbReference type="SUPFAM" id="SSF58104">
    <property type="entry name" value="Methyl-accepting chemotaxis protein (MCP) signaling domain"/>
    <property type="match status" value="1"/>
</dbReference>
<dbReference type="Pfam" id="PF00015">
    <property type="entry name" value="MCPsignal"/>
    <property type="match status" value="1"/>
</dbReference>
<dbReference type="PROSITE" id="PS50885">
    <property type="entry name" value="HAMP"/>
    <property type="match status" value="1"/>
</dbReference>
<evidence type="ECO:0000256" key="4">
    <source>
        <dbReference type="ARBA" id="ARBA00022500"/>
    </source>
</evidence>
<dbReference type="RefSeq" id="WP_339552311.1">
    <property type="nucleotide sequence ID" value="NZ_CP159258.1"/>
</dbReference>
<dbReference type="SMART" id="SM00283">
    <property type="entry name" value="MA"/>
    <property type="match status" value="1"/>
</dbReference>
<evidence type="ECO:0000256" key="2">
    <source>
        <dbReference type="ARBA" id="ARBA00022475"/>
    </source>
</evidence>
<gene>
    <name evidence="14" type="ORF">ABVN21_12115</name>
</gene>
<accession>A0AAU8EC16</accession>
<dbReference type="GO" id="GO:0007165">
    <property type="term" value="P:signal transduction"/>
    <property type="evidence" value="ECO:0007669"/>
    <property type="project" value="UniProtKB-KW"/>
</dbReference>
<comment type="subcellular location">
    <subcellularLocation>
        <location evidence="1">Cell membrane</location>
        <topology evidence="1">Multi-pass membrane protein</topology>
    </subcellularLocation>
</comment>
<feature type="domain" description="HAMP" evidence="13">
    <location>
        <begin position="315"/>
        <end position="368"/>
    </location>
</feature>
<evidence type="ECO:0000256" key="10">
    <source>
        <dbReference type="PROSITE-ProRule" id="PRU00284"/>
    </source>
</evidence>
<feature type="transmembrane region" description="Helical" evidence="11">
    <location>
        <begin position="295"/>
        <end position="313"/>
    </location>
</feature>
<dbReference type="PANTHER" id="PTHR32089:SF120">
    <property type="entry name" value="METHYL-ACCEPTING CHEMOTAXIS PROTEIN TLPQ"/>
    <property type="match status" value="1"/>
</dbReference>
<evidence type="ECO:0000256" key="8">
    <source>
        <dbReference type="ARBA" id="ARBA00023224"/>
    </source>
</evidence>
<dbReference type="GO" id="GO:0006935">
    <property type="term" value="P:chemotaxis"/>
    <property type="evidence" value="ECO:0007669"/>
    <property type="project" value="UniProtKB-KW"/>
</dbReference>
<sequence>MSFFSRVLANLSVGTKLSLGFGLVLVFTLGVALAASYSLTLLKTRSEQLRDQAATQALMLQARIYEKEFALTLDAQVAERVSNAVAELGKVVQSRSVNSSDQSAIQAAANVYLEEFRHYAQSLRSARDERLRMQERAQAAGVSFTVVFLDQLDAINALIEAGQLPTSEQTTQLEQAVGLREKLEKLRDSELYYALDGDDRYRSDWEMSVSDLTSAMQAQSTDLSGAELDSLNAASAALADYRKAFERFVQSRVESAQALASISTQTQPVGDLLARASQEQSLAIGIDSQSAYRQLALITLVALVLGVGAGVLIRRSIVRPLNIVVRLTQRAAAGDIASATGNPKRQDELGQLLVTVETMLGNLRSLVGRIGQGVGRLNITAANMATMTTRNSQGVEQQLQETARTADAMQQMIATAARVARNAGEASIAMAQADGQAREGDELVRLAGNKIDCLVLEMVGCSEAMQSLLHESSAIGGVLDVIKSVAEQTNLLALNAAIEAARAGEHGRGFAVVADEVRGLAQRTQRSTSEIEELIARLRAVAQQVDVRMKGSRVLTDETVALAGQASEALSRITRAVSSVEQMNHQIAGVAEQQSAVAAEVRASVQSVREVAENNARESQNLEQTTAELQHVGAELNAAVGYFQT</sequence>
<evidence type="ECO:0000256" key="7">
    <source>
        <dbReference type="ARBA" id="ARBA00023136"/>
    </source>
</evidence>
<keyword evidence="7 11" id="KW-0472">Membrane</keyword>
<dbReference type="AlphaFoldDB" id="A0AAU8EC16"/>
<keyword evidence="4" id="KW-0145">Chemotaxis</keyword>
<dbReference type="CDD" id="cd06225">
    <property type="entry name" value="HAMP"/>
    <property type="match status" value="1"/>
</dbReference>
<evidence type="ECO:0000256" key="1">
    <source>
        <dbReference type="ARBA" id="ARBA00004651"/>
    </source>
</evidence>
<name>A0AAU8EC16_9PSED</name>
<evidence type="ECO:0000256" key="11">
    <source>
        <dbReference type="SAM" id="Phobius"/>
    </source>
</evidence>
<dbReference type="Gene3D" id="1.20.1440.210">
    <property type="match status" value="1"/>
</dbReference>
<evidence type="ECO:0000256" key="3">
    <source>
        <dbReference type="ARBA" id="ARBA00022481"/>
    </source>
</evidence>
<dbReference type="FunFam" id="1.10.287.950:FF:000001">
    <property type="entry name" value="Methyl-accepting chemotaxis sensory transducer"/>
    <property type="match status" value="1"/>
</dbReference>
<dbReference type="Gene3D" id="6.10.340.10">
    <property type="match status" value="1"/>
</dbReference>
<proteinExistence type="inferred from homology"/>
<evidence type="ECO:0000313" key="14">
    <source>
        <dbReference type="EMBL" id="XCG76774.1"/>
    </source>
</evidence>
<evidence type="ECO:0000256" key="6">
    <source>
        <dbReference type="ARBA" id="ARBA00022989"/>
    </source>
</evidence>
<dbReference type="PROSITE" id="PS50111">
    <property type="entry name" value="CHEMOTAXIS_TRANSDUC_2"/>
    <property type="match status" value="1"/>
</dbReference>
<dbReference type="EMBL" id="CP159258">
    <property type="protein sequence ID" value="XCG76774.1"/>
    <property type="molecule type" value="Genomic_DNA"/>
</dbReference>
<organism evidence="14">
    <name type="scientific">Pseudomonas sp. MYb327</name>
    <dbReference type="NCBI Taxonomy" id="2745230"/>
    <lineage>
        <taxon>Bacteria</taxon>
        <taxon>Pseudomonadati</taxon>
        <taxon>Pseudomonadota</taxon>
        <taxon>Gammaproteobacteria</taxon>
        <taxon>Pseudomonadales</taxon>
        <taxon>Pseudomonadaceae</taxon>
        <taxon>Pseudomonas</taxon>
    </lineage>
</organism>
<evidence type="ECO:0000259" key="12">
    <source>
        <dbReference type="PROSITE" id="PS50111"/>
    </source>
</evidence>
<feature type="domain" description="Methyl-accepting transducer" evidence="12">
    <location>
        <begin position="373"/>
        <end position="609"/>
    </location>
</feature>
<dbReference type="PANTHER" id="PTHR32089">
    <property type="entry name" value="METHYL-ACCEPTING CHEMOTAXIS PROTEIN MCPB"/>
    <property type="match status" value="1"/>
</dbReference>
<dbReference type="InterPro" id="IPR004089">
    <property type="entry name" value="MCPsignal_dom"/>
</dbReference>
<dbReference type="GO" id="GO:0005886">
    <property type="term" value="C:plasma membrane"/>
    <property type="evidence" value="ECO:0007669"/>
    <property type="project" value="UniProtKB-SubCell"/>
</dbReference>
<keyword evidence="8 10" id="KW-0807">Transducer</keyword>
<keyword evidence="5 11" id="KW-0812">Transmembrane</keyword>
<evidence type="ECO:0000259" key="13">
    <source>
        <dbReference type="PROSITE" id="PS50885"/>
    </source>
</evidence>
<reference evidence="14" key="1">
    <citation type="submission" date="2024-06" db="EMBL/GenBank/DDBJ databases">
        <title>The Caenorhabditis elegans bacterial microbiome influences microsporidia infection through nutrient limitation and inhibiting parasite invasion.</title>
        <authorList>
            <person name="Tamim El Jarkass H."/>
            <person name="Castelblanco S."/>
            <person name="Kaur M."/>
            <person name="Wan Y.C."/>
            <person name="Ellis A.E."/>
            <person name="Sheldon R.D."/>
            <person name="Lien E.C."/>
            <person name="Burton N.O."/>
            <person name="Wright G.D."/>
            <person name="Reinke A.W."/>
        </authorList>
    </citation>
    <scope>NUCLEOTIDE SEQUENCE</scope>
    <source>
        <strain evidence="14">MYb327</strain>
    </source>
</reference>
<evidence type="ECO:0000256" key="9">
    <source>
        <dbReference type="ARBA" id="ARBA00029447"/>
    </source>
</evidence>
<protein>
    <submittedName>
        <fullName evidence="14">Methyl-accepting chemotaxis protein</fullName>
    </submittedName>
</protein>
<dbReference type="SMART" id="SM00304">
    <property type="entry name" value="HAMP"/>
    <property type="match status" value="1"/>
</dbReference>
<keyword evidence="3" id="KW-0488">Methylation</keyword>
<dbReference type="InterPro" id="IPR032255">
    <property type="entry name" value="HBM"/>
</dbReference>